<dbReference type="GO" id="GO:0016787">
    <property type="term" value="F:hydrolase activity"/>
    <property type="evidence" value="ECO:0007669"/>
    <property type="project" value="UniProtKB-KW"/>
</dbReference>
<evidence type="ECO:0000313" key="4">
    <source>
        <dbReference type="Proteomes" id="UP000001882"/>
    </source>
</evidence>
<reference evidence="3 4" key="1">
    <citation type="journal article" date="2007" name="Appl. Environ. Microbiol.">
        <title>Isolation of key methanogens for global methane emission from rice paddy fields: a novel isolate affiliated with the clone cluster rice cluster I.</title>
        <authorList>
            <person name="Sakai S."/>
            <person name="Imachi H."/>
            <person name="Sekiguchi Y."/>
            <person name="Ohashi A."/>
            <person name="Harada H."/>
            <person name="Kamagata Y."/>
        </authorList>
    </citation>
    <scope>NUCLEOTIDE SEQUENCE [LARGE SCALE GENOMIC DNA]</scope>
    <source>
        <strain evidence="4">DSM 17711 / JCM 13418 / NBRC 101707 / SANAE</strain>
    </source>
</reference>
<feature type="domain" description="Nudix hydrolase" evidence="2">
    <location>
        <begin position="4"/>
        <end position="137"/>
    </location>
</feature>
<reference evidence="3 4" key="2">
    <citation type="journal article" date="2008" name="Int. J. Syst. Evol. Microbiol.">
        <title>Methanocella paludicola gen. nov., sp. nov., a methane-producing archaeon, the first isolate of the lineage 'Rice Cluster I', and proposal of the new archaeal order Methanocellales ord. nov.</title>
        <authorList>
            <person name="Sakai S."/>
            <person name="Imachi H."/>
            <person name="Hanada S."/>
            <person name="Ohashi A."/>
            <person name="Harada H."/>
            <person name="Kamagata Y."/>
        </authorList>
    </citation>
    <scope>NUCLEOTIDE SEQUENCE [LARGE SCALE GENOMIC DNA]</scope>
    <source>
        <strain evidence="4">DSM 17711 / JCM 13418 / NBRC 101707 / SANAE</strain>
    </source>
</reference>
<dbReference type="KEGG" id="mpd:MCP_2465"/>
<dbReference type="EMBL" id="AP011532">
    <property type="protein sequence ID" value="BAI62537.1"/>
    <property type="molecule type" value="Genomic_DNA"/>
</dbReference>
<dbReference type="InterPro" id="IPR000086">
    <property type="entry name" value="NUDIX_hydrolase_dom"/>
</dbReference>
<proteinExistence type="predicted"/>
<dbReference type="AlphaFoldDB" id="D1Z1G5"/>
<gene>
    <name evidence="3" type="ordered locus">MCP_2465</name>
</gene>
<organism evidence="3 4">
    <name type="scientific">Methanocella paludicola (strain DSM 17711 / JCM 13418 / NBRC 101707 / SANAE)</name>
    <dbReference type="NCBI Taxonomy" id="304371"/>
    <lineage>
        <taxon>Archaea</taxon>
        <taxon>Methanobacteriati</taxon>
        <taxon>Methanobacteriota</taxon>
        <taxon>Stenosarchaea group</taxon>
        <taxon>Methanomicrobia</taxon>
        <taxon>Methanocellales</taxon>
        <taxon>Methanocellaceae</taxon>
        <taxon>Methanocella</taxon>
    </lineage>
</organism>
<dbReference type="InterPro" id="IPR020476">
    <property type="entry name" value="Nudix_hydrolase"/>
</dbReference>
<evidence type="ECO:0000313" key="3">
    <source>
        <dbReference type="EMBL" id="BAI62537.1"/>
    </source>
</evidence>
<dbReference type="RefSeq" id="WP_012901211.1">
    <property type="nucleotide sequence ID" value="NC_013665.1"/>
</dbReference>
<dbReference type="Gene3D" id="3.90.79.10">
    <property type="entry name" value="Nucleoside Triphosphate Pyrophosphohydrolase"/>
    <property type="match status" value="1"/>
</dbReference>
<dbReference type="InParanoid" id="D1Z1G5"/>
<keyword evidence="1 3" id="KW-0378">Hydrolase</keyword>
<dbReference type="OrthoDB" id="25379at2157"/>
<name>D1Z1G5_METPS</name>
<accession>D1Z1G5</accession>
<sequence length="157" mass="17302">MAEKFIVGCYGLVFDGGNLLMVKQRSGHWAGKWILPGGKLEIGESFEQCIEREVFEETFCRVKAVRQLSAVASYSPDSAFEKQVVLVFYLCKLLEGEPKKGDGVDAASWVDVSRFEHMAGADMVPARIFNVVSDLCAKKSFPAVTFDFCEAASMAGR</sequence>
<dbReference type="STRING" id="304371.MCP_2465"/>
<dbReference type="eggNOG" id="arCOG01075">
    <property type="taxonomic scope" value="Archaea"/>
</dbReference>
<reference evidence="4" key="3">
    <citation type="journal article" date="2011" name="PLoS ONE">
        <title>Genome sequence of a mesophilic hydrogenotrophic methanogen Methanocella paludicola, the first cultivated representative of the order Methanocellales.</title>
        <authorList>
            <person name="Sakai S."/>
            <person name="Takaki Y."/>
            <person name="Shimamura S."/>
            <person name="Sekine M."/>
            <person name="Tajima T."/>
            <person name="Kosugi H."/>
            <person name="Ichikawa N."/>
            <person name="Tasumi E."/>
            <person name="Hiraki A.T."/>
            <person name="Shimizu A."/>
            <person name="Kato Y."/>
            <person name="Nishiko R."/>
            <person name="Mori K."/>
            <person name="Fujita N."/>
            <person name="Imachi H."/>
            <person name="Takai K."/>
        </authorList>
    </citation>
    <scope>NUCLEOTIDE SEQUENCE [LARGE SCALE GENOMIC DNA]</scope>
    <source>
        <strain evidence="4">DSM 17711 / JCM 13418 / NBRC 101707 / SANAE</strain>
    </source>
</reference>
<dbReference type="SUPFAM" id="SSF55811">
    <property type="entry name" value="Nudix"/>
    <property type="match status" value="1"/>
</dbReference>
<dbReference type="GeneID" id="8682865"/>
<dbReference type="PANTHER" id="PTHR43736:SF1">
    <property type="entry name" value="DIHYDRONEOPTERIN TRIPHOSPHATE DIPHOSPHATASE"/>
    <property type="match status" value="1"/>
</dbReference>
<dbReference type="PRINTS" id="PR00502">
    <property type="entry name" value="NUDIXFAMILY"/>
</dbReference>
<protein>
    <submittedName>
        <fullName evidence="3">NUDIX hydrolase</fullName>
    </submittedName>
</protein>
<dbReference type="FunCoup" id="D1Z1G5">
    <property type="interactions" value="12"/>
</dbReference>
<dbReference type="Proteomes" id="UP000001882">
    <property type="component" value="Chromosome"/>
</dbReference>
<evidence type="ECO:0000259" key="2">
    <source>
        <dbReference type="PROSITE" id="PS51462"/>
    </source>
</evidence>
<keyword evidence="4" id="KW-1185">Reference proteome</keyword>
<dbReference type="PANTHER" id="PTHR43736">
    <property type="entry name" value="ADP-RIBOSE PYROPHOSPHATASE"/>
    <property type="match status" value="1"/>
</dbReference>
<dbReference type="Pfam" id="PF00293">
    <property type="entry name" value="NUDIX"/>
    <property type="match status" value="1"/>
</dbReference>
<dbReference type="InterPro" id="IPR015797">
    <property type="entry name" value="NUDIX_hydrolase-like_dom_sf"/>
</dbReference>
<evidence type="ECO:0000256" key="1">
    <source>
        <dbReference type="ARBA" id="ARBA00022801"/>
    </source>
</evidence>
<dbReference type="PROSITE" id="PS51462">
    <property type="entry name" value="NUDIX"/>
    <property type="match status" value="1"/>
</dbReference>